<accession>A0A0G0CUH8</accession>
<dbReference type="Gene3D" id="3.40.50.150">
    <property type="entry name" value="Vaccinia Virus protein VP39"/>
    <property type="match status" value="1"/>
</dbReference>
<feature type="DNA-binding region" description="OmpR/PhoB-type" evidence="2">
    <location>
        <begin position="1"/>
        <end position="77"/>
    </location>
</feature>
<dbReference type="GO" id="GO:0006355">
    <property type="term" value="P:regulation of DNA-templated transcription"/>
    <property type="evidence" value="ECO:0007669"/>
    <property type="project" value="InterPro"/>
</dbReference>
<feature type="domain" description="OmpR/PhoB-type" evidence="3">
    <location>
        <begin position="1"/>
        <end position="77"/>
    </location>
</feature>
<evidence type="ECO:0000313" key="5">
    <source>
        <dbReference type="Proteomes" id="UP000033995"/>
    </source>
</evidence>
<sequence>MNNLVLTKSEQKTFDLLLQKSDLVVNRDEIAQAVWGENWLSKYSDWQIDRLIYLLRNKLPSNYKIKTLRNSGYILSNSDVIIPQTKINIVEGTLPTHEYLEYMNNTKNKRKVLKDLFKSIKLNRQYKNVLVINSYSFDNVASVNKNLPKTSVFFSNFDSRALKLHQNEIEKLKLNKFSTVLDDIRDSVFKDKLFDLVINDFRLNFNTSNDQNVKTMQNIFRIIKNNGQVIISVVIDPRNKSTRSAPWKFRAEENLTRLCYTPRYYGNLFKKTGFKILKEFDQKNGSKWNLPYKRYLLTK</sequence>
<dbReference type="GO" id="GO:0003677">
    <property type="term" value="F:DNA binding"/>
    <property type="evidence" value="ECO:0007669"/>
    <property type="project" value="UniProtKB-UniRule"/>
</dbReference>
<dbReference type="SMART" id="SM00862">
    <property type="entry name" value="Trans_reg_C"/>
    <property type="match status" value="1"/>
</dbReference>
<evidence type="ECO:0000259" key="3">
    <source>
        <dbReference type="PROSITE" id="PS51755"/>
    </source>
</evidence>
<dbReference type="GO" id="GO:0000160">
    <property type="term" value="P:phosphorelay signal transduction system"/>
    <property type="evidence" value="ECO:0007669"/>
    <property type="project" value="InterPro"/>
</dbReference>
<name>A0A0G0CUH8_9BACT</name>
<dbReference type="Pfam" id="PF00486">
    <property type="entry name" value="Trans_reg_C"/>
    <property type="match status" value="1"/>
</dbReference>
<dbReference type="InterPro" id="IPR036388">
    <property type="entry name" value="WH-like_DNA-bd_sf"/>
</dbReference>
<proteinExistence type="predicted"/>
<dbReference type="SUPFAM" id="SSF46894">
    <property type="entry name" value="C-terminal effector domain of the bipartite response regulators"/>
    <property type="match status" value="1"/>
</dbReference>
<gene>
    <name evidence="4" type="ORF">UR38_C0006G0005</name>
</gene>
<keyword evidence="1 2" id="KW-0238">DNA-binding</keyword>
<protein>
    <recommendedName>
        <fullName evidence="3">OmpR/PhoB-type domain-containing protein</fullName>
    </recommendedName>
</protein>
<evidence type="ECO:0000256" key="1">
    <source>
        <dbReference type="ARBA" id="ARBA00023125"/>
    </source>
</evidence>
<dbReference type="Gene3D" id="1.10.10.10">
    <property type="entry name" value="Winged helix-like DNA-binding domain superfamily/Winged helix DNA-binding domain"/>
    <property type="match status" value="1"/>
</dbReference>
<dbReference type="SUPFAM" id="SSF53335">
    <property type="entry name" value="S-adenosyl-L-methionine-dependent methyltransferases"/>
    <property type="match status" value="1"/>
</dbReference>
<dbReference type="InterPro" id="IPR029063">
    <property type="entry name" value="SAM-dependent_MTases_sf"/>
</dbReference>
<dbReference type="InterPro" id="IPR001867">
    <property type="entry name" value="OmpR/PhoB-type_DNA-bd"/>
</dbReference>
<organism evidence="4 5">
    <name type="scientific">Candidatus Woesebacteria bacterium GW2011_GWA2_33_28</name>
    <dbReference type="NCBI Taxonomy" id="1618561"/>
    <lineage>
        <taxon>Bacteria</taxon>
        <taxon>Candidatus Woeseibacteriota</taxon>
    </lineage>
</organism>
<dbReference type="InterPro" id="IPR016032">
    <property type="entry name" value="Sig_transdc_resp-reg_C-effctor"/>
</dbReference>
<dbReference type="AlphaFoldDB" id="A0A0G0CUH8"/>
<dbReference type="PROSITE" id="PS51755">
    <property type="entry name" value="OMPR_PHOB"/>
    <property type="match status" value="1"/>
</dbReference>
<evidence type="ECO:0000313" key="4">
    <source>
        <dbReference type="EMBL" id="KKP47002.1"/>
    </source>
</evidence>
<dbReference type="Proteomes" id="UP000033995">
    <property type="component" value="Unassembled WGS sequence"/>
</dbReference>
<evidence type="ECO:0000256" key="2">
    <source>
        <dbReference type="PROSITE-ProRule" id="PRU01091"/>
    </source>
</evidence>
<reference evidence="4 5" key="1">
    <citation type="journal article" date="2015" name="Nature">
        <title>rRNA introns, odd ribosomes, and small enigmatic genomes across a large radiation of phyla.</title>
        <authorList>
            <person name="Brown C.T."/>
            <person name="Hug L.A."/>
            <person name="Thomas B.C."/>
            <person name="Sharon I."/>
            <person name="Castelle C.J."/>
            <person name="Singh A."/>
            <person name="Wilkins M.J."/>
            <person name="Williams K.H."/>
            <person name="Banfield J.F."/>
        </authorList>
    </citation>
    <scope>NUCLEOTIDE SEQUENCE [LARGE SCALE GENOMIC DNA]</scope>
</reference>
<comment type="caution">
    <text evidence="4">The sequence shown here is derived from an EMBL/GenBank/DDBJ whole genome shotgun (WGS) entry which is preliminary data.</text>
</comment>
<dbReference type="EMBL" id="LBOZ01000006">
    <property type="protein sequence ID" value="KKP47002.1"/>
    <property type="molecule type" value="Genomic_DNA"/>
</dbReference>